<reference evidence="12" key="2">
    <citation type="submission" date="2013-12" db="EMBL/GenBank/DDBJ databases">
        <title>Evolution of pathogenesis and genome organization in the Tremellales.</title>
        <authorList>
            <person name="Cuomo C."/>
            <person name="Litvintseva A."/>
            <person name="Heitman J."/>
            <person name="Chen Y."/>
            <person name="Sun S."/>
            <person name="Springer D."/>
            <person name="Dromer F."/>
            <person name="Young S."/>
            <person name="Zeng Q."/>
            <person name="Chapman S."/>
            <person name="Gujja S."/>
            <person name="Saif S."/>
            <person name="Birren B."/>
        </authorList>
    </citation>
    <scope>NUCLEOTIDE SEQUENCE [LARGE SCALE GENOMIC DNA]</scope>
    <source>
        <strain evidence="12">BCC8398</strain>
    </source>
</reference>
<dbReference type="PANTHER" id="PTHR13476">
    <property type="entry name" value="CHROMATIN MODIFICATION-RELATED PROTEIN MEAF6"/>
    <property type="match status" value="1"/>
</dbReference>
<dbReference type="STRING" id="1296120.A0A1B9H1X2"/>
<dbReference type="Proteomes" id="UP000092666">
    <property type="component" value="Unassembled WGS sequence"/>
</dbReference>
<evidence type="ECO:0000256" key="3">
    <source>
        <dbReference type="ARBA" id="ARBA00018504"/>
    </source>
</evidence>
<feature type="compositionally biased region" description="Low complexity" evidence="10">
    <location>
        <begin position="165"/>
        <end position="189"/>
    </location>
</feature>
<feature type="compositionally biased region" description="Low complexity" evidence="10">
    <location>
        <begin position="133"/>
        <end position="146"/>
    </location>
</feature>
<keyword evidence="4 9" id="KW-0156">Chromatin regulator</keyword>
<reference evidence="11 12" key="1">
    <citation type="submission" date="2013-07" db="EMBL/GenBank/DDBJ databases">
        <title>The Genome Sequence of Cryptococcus heveanensis BCC8398.</title>
        <authorList>
            <consortium name="The Broad Institute Genome Sequencing Platform"/>
            <person name="Cuomo C."/>
            <person name="Litvintseva A."/>
            <person name="Chen Y."/>
            <person name="Heitman J."/>
            <person name="Sun S."/>
            <person name="Springer D."/>
            <person name="Dromer F."/>
            <person name="Young S.K."/>
            <person name="Zeng Q."/>
            <person name="Gargeya S."/>
            <person name="Fitzgerald M."/>
            <person name="Abouelleil A."/>
            <person name="Alvarado L."/>
            <person name="Berlin A.M."/>
            <person name="Chapman S.B."/>
            <person name="Dewar J."/>
            <person name="Goldberg J."/>
            <person name="Griggs A."/>
            <person name="Gujja S."/>
            <person name="Hansen M."/>
            <person name="Howarth C."/>
            <person name="Imamovic A."/>
            <person name="Larimer J."/>
            <person name="McCowan C."/>
            <person name="Murphy C."/>
            <person name="Pearson M."/>
            <person name="Priest M."/>
            <person name="Roberts A."/>
            <person name="Saif S."/>
            <person name="Shea T."/>
            <person name="Sykes S."/>
            <person name="Wortman J."/>
            <person name="Nusbaum C."/>
            <person name="Birren B."/>
        </authorList>
    </citation>
    <scope>NUCLEOTIDE SEQUENCE [LARGE SCALE GENOMIC DNA]</scope>
    <source>
        <strain evidence="11 12">BCC8398</strain>
    </source>
</reference>
<comment type="function">
    <text evidence="9">Component of the NuA4 histone acetyltransferase complex which is involved in transcriptional activation of selected genes principally by acetylation of nucleosomal histone H4 and H2A. The NuA4 complex is also involved in DNA repair.</text>
</comment>
<evidence type="ECO:0000256" key="7">
    <source>
        <dbReference type="ARBA" id="ARBA00023163"/>
    </source>
</evidence>
<evidence type="ECO:0000313" key="12">
    <source>
        <dbReference type="Proteomes" id="UP000092666"/>
    </source>
</evidence>
<evidence type="ECO:0000256" key="8">
    <source>
        <dbReference type="ARBA" id="ARBA00023242"/>
    </source>
</evidence>
<evidence type="ECO:0000313" key="11">
    <source>
        <dbReference type="EMBL" id="OCF37272.1"/>
    </source>
</evidence>
<evidence type="ECO:0000256" key="5">
    <source>
        <dbReference type="ARBA" id="ARBA00023015"/>
    </source>
</evidence>
<comment type="subcellular location">
    <subcellularLocation>
        <location evidence="1 9">Nucleus</location>
    </subcellularLocation>
</comment>
<accession>A0A1B9H1X2</accession>
<dbReference type="AlphaFoldDB" id="A0A1B9H1X2"/>
<evidence type="ECO:0000256" key="2">
    <source>
        <dbReference type="ARBA" id="ARBA00010916"/>
    </source>
</evidence>
<dbReference type="GO" id="GO:0005634">
    <property type="term" value="C:nucleus"/>
    <property type="evidence" value="ECO:0007669"/>
    <property type="project" value="UniProtKB-SubCell"/>
</dbReference>
<dbReference type="Pfam" id="PF09340">
    <property type="entry name" value="NuA4"/>
    <property type="match status" value="1"/>
</dbReference>
<comment type="similarity">
    <text evidence="2 9">Belongs to the EAF6 family.</text>
</comment>
<keyword evidence="5 9" id="KW-0805">Transcription regulation</keyword>
<keyword evidence="12" id="KW-1185">Reference proteome</keyword>
<keyword evidence="7 9" id="KW-0804">Transcription</keyword>
<keyword evidence="9" id="KW-0227">DNA damage</keyword>
<organism evidence="11 12">
    <name type="scientific">Kwoniella heveanensis BCC8398</name>
    <dbReference type="NCBI Taxonomy" id="1296120"/>
    <lineage>
        <taxon>Eukaryota</taxon>
        <taxon>Fungi</taxon>
        <taxon>Dikarya</taxon>
        <taxon>Basidiomycota</taxon>
        <taxon>Agaricomycotina</taxon>
        <taxon>Tremellomycetes</taxon>
        <taxon>Tremellales</taxon>
        <taxon>Cryptococcaceae</taxon>
        <taxon>Kwoniella</taxon>
    </lineage>
</organism>
<evidence type="ECO:0000256" key="6">
    <source>
        <dbReference type="ARBA" id="ARBA00023054"/>
    </source>
</evidence>
<feature type="region of interest" description="Disordered" evidence="10">
    <location>
        <begin position="124"/>
        <end position="210"/>
    </location>
</feature>
<evidence type="ECO:0000256" key="1">
    <source>
        <dbReference type="ARBA" id="ARBA00004123"/>
    </source>
</evidence>
<comment type="subunit">
    <text evidence="9">Component of the NuA4 histone acetyltransferase complex.</text>
</comment>
<dbReference type="GO" id="GO:0006281">
    <property type="term" value="P:DNA repair"/>
    <property type="evidence" value="ECO:0007669"/>
    <property type="project" value="UniProtKB-UniRule"/>
</dbReference>
<keyword evidence="9" id="KW-0234">DNA repair</keyword>
<sequence>MSQSGPPADAKQAQAAALQELEAAQRRKRAIDTTLANLEHSIYAFEGSYLDETAASGGNIIKGFDNYLKPPTGNVNKKKFETTEADRLFSTSSGTYQQSIAAKQQYDAQVLAARQLQAQIYRSSDAPSISTPNSFSNINGNSNNPSAKRTSSGHSKSNVNANTVAGPGSLDGLASGAASSPAGSAPDTAGAGGGPTKKKHGRPSSSTHRD</sequence>
<dbReference type="InterPro" id="IPR015418">
    <property type="entry name" value="Eaf6"/>
</dbReference>
<dbReference type="EMBL" id="KI669493">
    <property type="protein sequence ID" value="OCF37272.1"/>
    <property type="molecule type" value="Genomic_DNA"/>
</dbReference>
<evidence type="ECO:0000256" key="9">
    <source>
        <dbReference type="RuleBase" id="RU368022"/>
    </source>
</evidence>
<name>A0A1B9H1X2_9TREE</name>
<dbReference type="OrthoDB" id="440324at2759"/>
<gene>
    <name evidence="11" type="ORF">I316_01181</name>
</gene>
<feature type="compositionally biased region" description="Polar residues" evidence="10">
    <location>
        <begin position="147"/>
        <end position="163"/>
    </location>
</feature>
<dbReference type="GO" id="GO:0035267">
    <property type="term" value="C:NuA4 histone acetyltransferase complex"/>
    <property type="evidence" value="ECO:0007669"/>
    <property type="project" value="UniProtKB-UniRule"/>
</dbReference>
<dbReference type="GO" id="GO:0006325">
    <property type="term" value="P:chromatin organization"/>
    <property type="evidence" value="ECO:0007669"/>
    <property type="project" value="UniProtKB-KW"/>
</dbReference>
<protein>
    <recommendedName>
        <fullName evidence="3 9">Chromatin modification-related protein EAF6</fullName>
    </recommendedName>
</protein>
<evidence type="ECO:0000256" key="4">
    <source>
        <dbReference type="ARBA" id="ARBA00022853"/>
    </source>
</evidence>
<evidence type="ECO:0000256" key="10">
    <source>
        <dbReference type="SAM" id="MobiDB-lite"/>
    </source>
</evidence>
<proteinExistence type="inferred from homology"/>
<keyword evidence="6" id="KW-0175">Coiled coil</keyword>
<keyword evidence="8 9" id="KW-0539">Nucleus</keyword>